<dbReference type="EMBL" id="RCHU02000007">
    <property type="protein sequence ID" value="KAL3583486.1"/>
    <property type="molecule type" value="Genomic_DNA"/>
</dbReference>
<reference evidence="1 2" key="1">
    <citation type="journal article" date="2024" name="Plant Biotechnol. J.">
        <title>Genome and CRISPR/Cas9 system of a widespread forest tree (Populus alba) in the world.</title>
        <authorList>
            <person name="Liu Y.J."/>
            <person name="Jiang P.F."/>
            <person name="Han X.M."/>
            <person name="Li X.Y."/>
            <person name="Wang H.M."/>
            <person name="Wang Y.J."/>
            <person name="Wang X.X."/>
            <person name="Zeng Q.Y."/>
        </authorList>
    </citation>
    <scope>NUCLEOTIDE SEQUENCE [LARGE SCALE GENOMIC DNA]</scope>
    <source>
        <strain evidence="2">cv. PAL-ZL1</strain>
    </source>
</reference>
<comment type="caution">
    <text evidence="1">The sequence shown here is derived from an EMBL/GenBank/DDBJ whole genome shotgun (WGS) entry which is preliminary data.</text>
</comment>
<organism evidence="1 2">
    <name type="scientific">Populus alba</name>
    <name type="common">White poplar</name>
    <dbReference type="NCBI Taxonomy" id="43335"/>
    <lineage>
        <taxon>Eukaryota</taxon>
        <taxon>Viridiplantae</taxon>
        <taxon>Streptophyta</taxon>
        <taxon>Embryophyta</taxon>
        <taxon>Tracheophyta</taxon>
        <taxon>Spermatophyta</taxon>
        <taxon>Magnoliopsida</taxon>
        <taxon>eudicotyledons</taxon>
        <taxon>Gunneridae</taxon>
        <taxon>Pentapetalae</taxon>
        <taxon>rosids</taxon>
        <taxon>fabids</taxon>
        <taxon>Malpighiales</taxon>
        <taxon>Salicaceae</taxon>
        <taxon>Saliceae</taxon>
        <taxon>Populus</taxon>
    </lineage>
</organism>
<evidence type="ECO:0000313" key="1">
    <source>
        <dbReference type="EMBL" id="KAL3583486.1"/>
    </source>
</evidence>
<sequence>MRQQQEDYRPSIPDATEEEAPLTFDNSVPTSDPMSTDQCQTIPEMEDSQLVGATVSMVTADVDSSKRESVHIVPAVEVSNHVRIAENSTGKRKRGRPPRTQGKLGPPQAPPASSSQRKKRDEEDVCFICFDGGSLVLCDRRGCPKAYHPACIKRDEAFFRSKAKWNCGWHICSSCQKASHYMCYTCPYSLCKGCTKDADYLCVRGNKGFCGTCMRTIMLIENIATVNQEKVQVDFDDTTSWEYLFKVYWIYLKAKLSLTIDELTKAKNPWKGDDLTKVKSPWKGAGAMAPKQDPSGEFCHSNDNNGSFSDSFCGNLEIHAKRRKMEDQPKLHIENSLVMEKSCTDQLTHLPDSPLWATKELLDFVSHVKNGDMSVLSVFEVQNLLLEYIKRNDLRDPHEKSHIFCDSRLIKLFGKERVGHFEMLKLLEYHFLVKEKSPVDETTVMGVSNAGGGQVEAAGNSDSQLVTGSDRRRKTRKKIDDRGPQINCNPEEYAAIDVHNISLLYLKRSLMENLMDDAGKFHEKVVGSFVRIRISGGDKKQDMYRLVQVVGIGKAAESYKVGTKTTDDMLEILNLDKKEVISIDGISDQDFSEGECKRLRQSIKCGLIKRLTVGEIQKRAMVIQDAKVRDRLEEEILKLNHLRDRASENGRRKEYPLLYETLVPFGVLVFTMLAQTIFCLNATFENTLRAKSFALISWMMRIWQPSVRVMSTISGECVEKLDLLKSPEERQRRLLEIPDVHADPNMNPSYDSEEDSGESHKKKQGDHARPRNSSAARNGAVLNSSMGGGNVLSDRGNTGQNLATASEQSRDTCTTSYVDRESTNMVHERVSESLQTQGGEQTGLNSQNAPKNWVTSTGSMTDDWKSQSIVQCGSYSGVVSLNLPPPLSIGREQLVDVEMDKLWHYQDPTGKTQGPFTMSQLRKWSTSGLFPQDLRVWKINEKPDESILLTDALFGRFHKGPALPDNSHLLAQEAIVASDKDKRHEFDLHQSTDASLVDKINMDHWKSVQNNASVNCNDNDALLKSNALGTHSSSWTTGADAIIPNSGSAQLALQLLELSKGCKSWSDQSQICSSLSSLPSSGKIGEIPLPQAKEEHEDEKRSYDPSYVNGNSLKTPEGKNNIGKSEDKQADSESYSNQSSGQNWRPPIKSSSGWDSKPAFVSGDKSVQTSQKNEKIDFFDFPSPTPKQHLKDLKGHTAENNHSISSKLPVLDSGCSWSTASSLVVGGATLARVAGEWGGYSPAPLKAVEEWDSNHVSASSLKPTDGGSDHASTQTPDSGPLTHSPSTHPVIDASGWQPIIPEPTEFCSLADESVSDLLAEVEAMESLGGLPSPTSKLRSAEELTRGYDDDCFSPVDGFSPAPDPGKSDAFSSTADIQIPSQLTAASEAPLSCHMPSELTVTDKPLAVPPMPSQLTAVNESLGISCTPSQSTITDEPLERSQKPSQSTLIDEPLGLSQIDVPNPQKSISEHSSKSPEVEGNTKPNDVPVNEWEKGSEIQPLASLAGNQGESGAGIQSTTPSTASQLEAGSDVQQPTPSHGDAGQGTINEREAQGNTSMVWGNGHGSTGQQHARTNGANSAGNPGSWGSQPRYGGDRFSGPRDHRNNFQGRNRDSGFGRDRSSWNKQPLHGGGNGASTYRPPPKGQRVCKFHESGYCKKGASCSYWHP</sequence>
<evidence type="ECO:0000313" key="2">
    <source>
        <dbReference type="Proteomes" id="UP000309997"/>
    </source>
</evidence>
<gene>
    <name evidence="1" type="ORF">D5086_014547</name>
</gene>
<dbReference type="Proteomes" id="UP000309997">
    <property type="component" value="Unassembled WGS sequence"/>
</dbReference>
<accession>A0ACC4BZ18</accession>
<keyword evidence="2" id="KW-1185">Reference proteome</keyword>
<name>A0ACC4BZ18_POPAL</name>
<proteinExistence type="predicted"/>
<protein>
    <submittedName>
        <fullName evidence="1">Uncharacterized protein</fullName>
    </submittedName>
</protein>